<dbReference type="AlphaFoldDB" id="A0A1C4X4Z1"/>
<reference evidence="2" key="1">
    <citation type="submission" date="2016-06" db="EMBL/GenBank/DDBJ databases">
        <authorList>
            <person name="Varghese N."/>
            <person name="Submissions Spin"/>
        </authorList>
    </citation>
    <scope>NUCLEOTIDE SEQUENCE [LARGE SCALE GENOMIC DNA]</scope>
    <source>
        <strain evidence="2">DSM 44875</strain>
    </source>
</reference>
<dbReference type="EMBL" id="LT607412">
    <property type="protein sequence ID" value="SCF03557.1"/>
    <property type="molecule type" value="Genomic_DNA"/>
</dbReference>
<evidence type="ECO:0000313" key="2">
    <source>
        <dbReference type="Proteomes" id="UP000198243"/>
    </source>
</evidence>
<sequence length="126" mass="13139">MDRIGARDNGELVHHRVRLHRMQRDAVAAATAGPANPPQVAREMAFADPVTTLCHAAGFADLVVLGGDATGGLRPRSVAAGVATRLARHRRGGEPAPIVVVSTRGCVSMHRSPRETPVDAAHAAAC</sequence>
<evidence type="ECO:0008006" key="3">
    <source>
        <dbReference type="Google" id="ProtNLM"/>
    </source>
</evidence>
<dbReference type="Proteomes" id="UP000198243">
    <property type="component" value="Chromosome I"/>
</dbReference>
<protein>
    <recommendedName>
        <fullName evidence="3">UspA domain-containing protein</fullName>
    </recommendedName>
</protein>
<keyword evidence="2" id="KW-1185">Reference proteome</keyword>
<accession>A0A1C4X4Z1</accession>
<name>A0A1C4X4Z1_9ACTN</name>
<evidence type="ECO:0000313" key="1">
    <source>
        <dbReference type="EMBL" id="SCF03557.1"/>
    </source>
</evidence>
<dbReference type="Gene3D" id="3.40.50.12370">
    <property type="match status" value="1"/>
</dbReference>
<proteinExistence type="predicted"/>
<gene>
    <name evidence="1" type="ORF">GA0070607_4693</name>
</gene>
<organism evidence="1 2">
    <name type="scientific">Micromonospora coriariae</name>
    <dbReference type="NCBI Taxonomy" id="285665"/>
    <lineage>
        <taxon>Bacteria</taxon>
        <taxon>Bacillati</taxon>
        <taxon>Actinomycetota</taxon>
        <taxon>Actinomycetes</taxon>
        <taxon>Micromonosporales</taxon>
        <taxon>Micromonosporaceae</taxon>
        <taxon>Micromonospora</taxon>
    </lineage>
</organism>